<keyword evidence="1" id="KW-1133">Transmembrane helix</keyword>
<sequence>MSKVKKGIYICIGLVAFALGAIGVILPILPTTPFLLLASFCFAKGSERFNTWFINTKVYKKHLESFVKERAMTLKQKVILLTFADTMIAIPLITVDVLPMRITLIALILFKLYYFIFKIKTITPEEKASRDAARATATS</sequence>
<accession>A0A8I0DN93</accession>
<dbReference type="PIRSF" id="PIRSF016789">
    <property type="entry name" value="DUF454"/>
    <property type="match status" value="1"/>
</dbReference>
<dbReference type="Pfam" id="PF04304">
    <property type="entry name" value="DUF454"/>
    <property type="match status" value="1"/>
</dbReference>
<dbReference type="PANTHER" id="PTHR35813:SF1">
    <property type="entry name" value="INNER MEMBRANE PROTEIN YBAN"/>
    <property type="match status" value="1"/>
</dbReference>
<dbReference type="InterPro" id="IPR007401">
    <property type="entry name" value="DUF454"/>
</dbReference>
<evidence type="ECO:0000256" key="1">
    <source>
        <dbReference type="SAM" id="Phobius"/>
    </source>
</evidence>
<evidence type="ECO:0000313" key="3">
    <source>
        <dbReference type="Proteomes" id="UP000662088"/>
    </source>
</evidence>
<dbReference type="AlphaFoldDB" id="A0A8I0DN93"/>
<name>A0A8I0DN93_9CLOT</name>
<keyword evidence="1" id="KW-0472">Membrane</keyword>
<dbReference type="PANTHER" id="PTHR35813">
    <property type="entry name" value="INNER MEMBRANE PROTEIN YBAN"/>
    <property type="match status" value="1"/>
</dbReference>
<dbReference type="GO" id="GO:0005886">
    <property type="term" value="C:plasma membrane"/>
    <property type="evidence" value="ECO:0007669"/>
    <property type="project" value="TreeGrafter"/>
</dbReference>
<protein>
    <submittedName>
        <fullName evidence="2">YbaN family protein</fullName>
    </submittedName>
</protein>
<keyword evidence="3" id="KW-1185">Reference proteome</keyword>
<dbReference type="EMBL" id="JACOOQ010000001">
    <property type="protein sequence ID" value="MBC5638891.1"/>
    <property type="molecule type" value="Genomic_DNA"/>
</dbReference>
<gene>
    <name evidence="2" type="ORF">H8R92_00320</name>
</gene>
<feature type="transmembrane region" description="Helical" evidence="1">
    <location>
        <begin position="7"/>
        <end position="28"/>
    </location>
</feature>
<reference evidence="2" key="1">
    <citation type="submission" date="2020-08" db="EMBL/GenBank/DDBJ databases">
        <title>Genome public.</title>
        <authorList>
            <person name="Liu C."/>
            <person name="Sun Q."/>
        </authorList>
    </citation>
    <scope>NUCLEOTIDE SEQUENCE</scope>
    <source>
        <strain evidence="2">NSJ-42</strain>
    </source>
</reference>
<dbReference type="Proteomes" id="UP000662088">
    <property type="component" value="Unassembled WGS sequence"/>
</dbReference>
<organism evidence="2 3">
    <name type="scientific">Clostridium lentum</name>
    <dbReference type="NCBI Taxonomy" id="2763037"/>
    <lineage>
        <taxon>Bacteria</taxon>
        <taxon>Bacillati</taxon>
        <taxon>Bacillota</taxon>
        <taxon>Clostridia</taxon>
        <taxon>Eubacteriales</taxon>
        <taxon>Clostridiaceae</taxon>
        <taxon>Clostridium</taxon>
    </lineage>
</organism>
<keyword evidence="1" id="KW-0812">Transmembrane</keyword>
<dbReference type="RefSeq" id="WP_186834361.1">
    <property type="nucleotide sequence ID" value="NZ_JACOOQ010000001.1"/>
</dbReference>
<comment type="caution">
    <text evidence="2">The sequence shown here is derived from an EMBL/GenBank/DDBJ whole genome shotgun (WGS) entry which is preliminary data.</text>
</comment>
<evidence type="ECO:0000313" key="2">
    <source>
        <dbReference type="EMBL" id="MBC5638891.1"/>
    </source>
</evidence>
<proteinExistence type="predicted"/>